<evidence type="ECO:0000313" key="3">
    <source>
        <dbReference type="Proteomes" id="UP000589896"/>
    </source>
</evidence>
<feature type="chain" id="PRO_5031124740" description="Lipoprotein" evidence="1">
    <location>
        <begin position="21"/>
        <end position="105"/>
    </location>
</feature>
<protein>
    <recommendedName>
        <fullName evidence="4">Lipoprotein</fullName>
    </recommendedName>
</protein>
<dbReference type="RefSeq" id="WP_180546266.1">
    <property type="nucleotide sequence ID" value="NZ_JACCJZ010000020.1"/>
</dbReference>
<sequence>MNLRSPGLLALSLPILLSLAACSPFDTRFKRVTPGVYHVESVQCDTSGDASAALADIVAKAERRCRGGHRLDDTDTLFLGTRGSVFGECPAARVTTTVTCMESTR</sequence>
<keyword evidence="1" id="KW-0732">Signal</keyword>
<feature type="signal peptide" evidence="1">
    <location>
        <begin position="1"/>
        <end position="20"/>
    </location>
</feature>
<keyword evidence="3" id="KW-1185">Reference proteome</keyword>
<dbReference type="PROSITE" id="PS51257">
    <property type="entry name" value="PROKAR_LIPOPROTEIN"/>
    <property type="match status" value="1"/>
</dbReference>
<dbReference type="Proteomes" id="UP000589896">
    <property type="component" value="Unassembled WGS sequence"/>
</dbReference>
<dbReference type="AlphaFoldDB" id="A0A7Z0QSH4"/>
<reference evidence="2 3" key="1">
    <citation type="submission" date="2020-07" db="EMBL/GenBank/DDBJ databases">
        <title>isolation of Luteimonas sp. SJ-16.</title>
        <authorList>
            <person name="Huang X.-X."/>
            <person name="Xu L."/>
            <person name="Sun J.-Q."/>
        </authorList>
    </citation>
    <scope>NUCLEOTIDE SEQUENCE [LARGE SCALE GENOMIC DNA]</scope>
    <source>
        <strain evidence="2 3">SJ-16</strain>
    </source>
</reference>
<name>A0A7Z0QSH4_9GAMM</name>
<organism evidence="2 3">
    <name type="scientific">Luteimonas deserti</name>
    <dbReference type="NCBI Taxonomy" id="2752306"/>
    <lineage>
        <taxon>Bacteria</taxon>
        <taxon>Pseudomonadati</taxon>
        <taxon>Pseudomonadota</taxon>
        <taxon>Gammaproteobacteria</taxon>
        <taxon>Lysobacterales</taxon>
        <taxon>Lysobacteraceae</taxon>
        <taxon>Luteimonas</taxon>
    </lineage>
</organism>
<evidence type="ECO:0008006" key="4">
    <source>
        <dbReference type="Google" id="ProtNLM"/>
    </source>
</evidence>
<dbReference type="EMBL" id="JACCJZ010000020">
    <property type="protein sequence ID" value="NYZ64047.1"/>
    <property type="molecule type" value="Genomic_DNA"/>
</dbReference>
<evidence type="ECO:0000256" key="1">
    <source>
        <dbReference type="SAM" id="SignalP"/>
    </source>
</evidence>
<comment type="caution">
    <text evidence="2">The sequence shown here is derived from an EMBL/GenBank/DDBJ whole genome shotgun (WGS) entry which is preliminary data.</text>
</comment>
<proteinExistence type="predicted"/>
<evidence type="ECO:0000313" key="2">
    <source>
        <dbReference type="EMBL" id="NYZ64047.1"/>
    </source>
</evidence>
<accession>A0A7Z0QSH4</accession>
<gene>
    <name evidence="2" type="ORF">H0E82_15015</name>
</gene>